<dbReference type="STRING" id="276.THFILI_06310"/>
<dbReference type="PANTHER" id="PTHR42852:SF17">
    <property type="entry name" value="THIOREDOXIN-LIKE PROTEIN HI_1115"/>
    <property type="match status" value="1"/>
</dbReference>
<dbReference type="GO" id="GO:0016209">
    <property type="term" value="F:antioxidant activity"/>
    <property type="evidence" value="ECO:0007669"/>
    <property type="project" value="InterPro"/>
</dbReference>
<proteinExistence type="predicted"/>
<sequence>MRALALLALMGLALAIAPGEVLPDFQLLDPKGNLITPKTMPKPAVIVFWASWCPVCRAEFPSLHEVAEKTKVPFFVISREPRDTKEVVLAYMKAYPRFVPLLASSADTPARVAERFRILGQPWTLVVDKEGKVVALFAGRAGKEALLDALLLAGAEVE</sequence>
<feature type="chain" id="PRO_5012723415" evidence="1">
    <location>
        <begin position="16"/>
        <end position="158"/>
    </location>
</feature>
<dbReference type="InterPro" id="IPR000866">
    <property type="entry name" value="AhpC/TSA"/>
</dbReference>
<dbReference type="OrthoDB" id="25753at2"/>
<accession>A0A0D6XAW4</accession>
<dbReference type="Proteomes" id="UP000030364">
    <property type="component" value="Unassembled WGS sequence"/>
</dbReference>
<evidence type="ECO:0000313" key="4">
    <source>
        <dbReference type="Proteomes" id="UP000030364"/>
    </source>
</evidence>
<dbReference type="Gene3D" id="3.40.30.10">
    <property type="entry name" value="Glutaredoxin"/>
    <property type="match status" value="1"/>
</dbReference>
<dbReference type="PROSITE" id="PS51352">
    <property type="entry name" value="THIOREDOXIN_2"/>
    <property type="match status" value="1"/>
</dbReference>
<feature type="signal peptide" evidence="1">
    <location>
        <begin position="1"/>
        <end position="15"/>
    </location>
</feature>
<feature type="domain" description="Thioredoxin" evidence="2">
    <location>
        <begin position="16"/>
        <end position="155"/>
    </location>
</feature>
<evidence type="ECO:0000313" key="3">
    <source>
        <dbReference type="EMBL" id="KIX84491.1"/>
    </source>
</evidence>
<dbReference type="CDD" id="cd02966">
    <property type="entry name" value="TlpA_like_family"/>
    <property type="match status" value="1"/>
</dbReference>
<comment type="caution">
    <text evidence="3">The sequence shown here is derived from an EMBL/GenBank/DDBJ whole genome shotgun (WGS) entry which is preliminary data.</text>
</comment>
<dbReference type="PANTHER" id="PTHR42852">
    <property type="entry name" value="THIOL:DISULFIDE INTERCHANGE PROTEIN DSBE"/>
    <property type="match status" value="1"/>
</dbReference>
<name>A0A0D6XAW4_THEFI</name>
<protein>
    <submittedName>
        <fullName evidence="3">Thiol-disulfide isomerase</fullName>
    </submittedName>
</protein>
<dbReference type="EMBL" id="JPSL02000039">
    <property type="protein sequence ID" value="KIX84491.1"/>
    <property type="molecule type" value="Genomic_DNA"/>
</dbReference>
<keyword evidence="1" id="KW-0732">Signal</keyword>
<dbReference type="InterPro" id="IPR013766">
    <property type="entry name" value="Thioredoxin_domain"/>
</dbReference>
<gene>
    <name evidence="3" type="ORF">THFILI_06310</name>
</gene>
<evidence type="ECO:0000259" key="2">
    <source>
        <dbReference type="PROSITE" id="PS51352"/>
    </source>
</evidence>
<dbReference type="GO" id="GO:0016853">
    <property type="term" value="F:isomerase activity"/>
    <property type="evidence" value="ECO:0007669"/>
    <property type="project" value="UniProtKB-KW"/>
</dbReference>
<dbReference type="InterPro" id="IPR050553">
    <property type="entry name" value="Thioredoxin_ResA/DsbE_sf"/>
</dbReference>
<keyword evidence="3" id="KW-0413">Isomerase</keyword>
<dbReference type="RefSeq" id="WP_038066189.1">
    <property type="nucleotide sequence ID" value="NZ_JPSL02000039.1"/>
</dbReference>
<evidence type="ECO:0000256" key="1">
    <source>
        <dbReference type="SAM" id="SignalP"/>
    </source>
</evidence>
<organism evidence="3 4">
    <name type="scientific">Thermus filiformis</name>
    <dbReference type="NCBI Taxonomy" id="276"/>
    <lineage>
        <taxon>Bacteria</taxon>
        <taxon>Thermotogati</taxon>
        <taxon>Deinococcota</taxon>
        <taxon>Deinococci</taxon>
        <taxon>Thermales</taxon>
        <taxon>Thermaceae</taxon>
        <taxon>Thermus</taxon>
    </lineage>
</organism>
<reference evidence="3 4" key="1">
    <citation type="journal article" date="2015" name="Genome Announc.">
        <title>Draft Genome Sequence of the Thermophile Thermus filiformis ATCC 43280, Producer of Carotenoid-(Di)glucoside-Branched Fatty Acid (Di)esters and Source of Hyperthermostable Enzymes of Biotechnological Interest.</title>
        <authorList>
            <person name="Mandelli F."/>
            <person name="Oliveira Ramires B."/>
            <person name="Couger M.B."/>
            <person name="Paixao D.A."/>
            <person name="Camilo C.M."/>
            <person name="Polikarpov I."/>
            <person name="Prade R."/>
            <person name="Riano-Pachon D.M."/>
            <person name="Squina F.M."/>
        </authorList>
    </citation>
    <scope>NUCLEOTIDE SEQUENCE [LARGE SCALE GENOMIC DNA]</scope>
    <source>
        <strain evidence="3 4">ATCC 43280</strain>
    </source>
</reference>
<keyword evidence="4" id="KW-1185">Reference proteome</keyword>
<dbReference type="GO" id="GO:0016491">
    <property type="term" value="F:oxidoreductase activity"/>
    <property type="evidence" value="ECO:0007669"/>
    <property type="project" value="InterPro"/>
</dbReference>
<dbReference type="SUPFAM" id="SSF52833">
    <property type="entry name" value="Thioredoxin-like"/>
    <property type="match status" value="1"/>
</dbReference>
<dbReference type="AlphaFoldDB" id="A0A0D6XAW4"/>
<dbReference type="InterPro" id="IPR036249">
    <property type="entry name" value="Thioredoxin-like_sf"/>
</dbReference>
<dbReference type="Pfam" id="PF00578">
    <property type="entry name" value="AhpC-TSA"/>
    <property type="match status" value="1"/>
</dbReference>